<proteinExistence type="predicted"/>
<keyword evidence="2" id="KW-1185">Reference proteome</keyword>
<gene>
    <name evidence="1" type="ORF">PBRASI_LOCUS7981</name>
</gene>
<evidence type="ECO:0000313" key="2">
    <source>
        <dbReference type="Proteomes" id="UP000789739"/>
    </source>
</evidence>
<dbReference type="Proteomes" id="UP000789739">
    <property type="component" value="Unassembled WGS sequence"/>
</dbReference>
<comment type="caution">
    <text evidence="1">The sequence shown here is derived from an EMBL/GenBank/DDBJ whole genome shotgun (WGS) entry which is preliminary data.</text>
</comment>
<organism evidence="1 2">
    <name type="scientific">Paraglomus brasilianum</name>
    <dbReference type="NCBI Taxonomy" id="144538"/>
    <lineage>
        <taxon>Eukaryota</taxon>
        <taxon>Fungi</taxon>
        <taxon>Fungi incertae sedis</taxon>
        <taxon>Mucoromycota</taxon>
        <taxon>Glomeromycotina</taxon>
        <taxon>Glomeromycetes</taxon>
        <taxon>Paraglomerales</taxon>
        <taxon>Paraglomeraceae</taxon>
        <taxon>Paraglomus</taxon>
    </lineage>
</organism>
<name>A0A9N9GH18_9GLOM</name>
<protein>
    <submittedName>
        <fullName evidence="1">618_t:CDS:1</fullName>
    </submittedName>
</protein>
<dbReference type="OrthoDB" id="10401214at2759"/>
<reference evidence="1" key="1">
    <citation type="submission" date="2021-06" db="EMBL/GenBank/DDBJ databases">
        <authorList>
            <person name="Kallberg Y."/>
            <person name="Tangrot J."/>
            <person name="Rosling A."/>
        </authorList>
    </citation>
    <scope>NUCLEOTIDE SEQUENCE</scope>
    <source>
        <strain evidence="1">BR232B</strain>
    </source>
</reference>
<sequence length="127" mass="14832">MVATSQYSQYRTRLVMIASTEMVEISHVVNNEILDRFPVPTLKDIREHISNPRTNGRTNAIGDFLIFRTFFNKRFSQDRSIVSAEFSGLSSHIWNTAENNVRGRFKQLAMQTMSMFRDEVPIIWDQE</sequence>
<evidence type="ECO:0000313" key="1">
    <source>
        <dbReference type="EMBL" id="CAG8607464.1"/>
    </source>
</evidence>
<dbReference type="AlphaFoldDB" id="A0A9N9GH18"/>
<accession>A0A9N9GH18</accession>
<dbReference type="EMBL" id="CAJVPI010001329">
    <property type="protein sequence ID" value="CAG8607464.1"/>
    <property type="molecule type" value="Genomic_DNA"/>
</dbReference>